<evidence type="ECO:0000256" key="1">
    <source>
        <dbReference type="ARBA" id="ARBA00004123"/>
    </source>
</evidence>
<accession>A0ABN8RCB8</accession>
<evidence type="ECO:0000256" key="6">
    <source>
        <dbReference type="ARBA" id="ARBA00023242"/>
    </source>
</evidence>
<keyword evidence="6" id="KW-0539">Nucleus</keyword>
<comment type="subcellular location">
    <subcellularLocation>
        <location evidence="1">Nucleus</location>
    </subcellularLocation>
</comment>
<dbReference type="PROSITE" id="PS50023">
    <property type="entry name" value="LIM_DOMAIN_2"/>
    <property type="match status" value="2"/>
</dbReference>
<dbReference type="SMART" id="SM00132">
    <property type="entry name" value="LIM"/>
    <property type="match status" value="2"/>
</dbReference>
<evidence type="ECO:0000256" key="5">
    <source>
        <dbReference type="ARBA" id="ARBA00023038"/>
    </source>
</evidence>
<evidence type="ECO:0000256" key="3">
    <source>
        <dbReference type="ARBA" id="ARBA00022737"/>
    </source>
</evidence>
<dbReference type="EMBL" id="CALNXK010000220">
    <property type="protein sequence ID" value="CAH3177035.1"/>
    <property type="molecule type" value="Genomic_DNA"/>
</dbReference>
<evidence type="ECO:0000313" key="9">
    <source>
        <dbReference type="EMBL" id="CAH3177035.1"/>
    </source>
</evidence>
<organism evidence="9 10">
    <name type="scientific">Porites lobata</name>
    <dbReference type="NCBI Taxonomy" id="104759"/>
    <lineage>
        <taxon>Eukaryota</taxon>
        <taxon>Metazoa</taxon>
        <taxon>Cnidaria</taxon>
        <taxon>Anthozoa</taxon>
        <taxon>Hexacorallia</taxon>
        <taxon>Scleractinia</taxon>
        <taxon>Fungiina</taxon>
        <taxon>Poritidae</taxon>
        <taxon>Porites</taxon>
    </lineage>
</organism>
<keyword evidence="2 7" id="KW-0479">Metal-binding</keyword>
<evidence type="ECO:0000256" key="2">
    <source>
        <dbReference type="ARBA" id="ARBA00022723"/>
    </source>
</evidence>
<dbReference type="PANTHER" id="PTHR24215:SF35">
    <property type="entry name" value="MUSCLE LIM PROTEIN MLP84B"/>
    <property type="match status" value="1"/>
</dbReference>
<feature type="domain" description="LIM zinc-binding" evidence="8">
    <location>
        <begin position="100"/>
        <end position="160"/>
    </location>
</feature>
<keyword evidence="4 7" id="KW-0862">Zinc</keyword>
<dbReference type="InterPro" id="IPR001781">
    <property type="entry name" value="Znf_LIM"/>
</dbReference>
<dbReference type="SUPFAM" id="SSF57716">
    <property type="entry name" value="Glucocorticoid receptor-like (DNA-binding domain)"/>
    <property type="match status" value="4"/>
</dbReference>
<keyword evidence="3" id="KW-0677">Repeat</keyword>
<dbReference type="Pfam" id="PF00412">
    <property type="entry name" value="LIM"/>
    <property type="match status" value="2"/>
</dbReference>
<evidence type="ECO:0000259" key="8">
    <source>
        <dbReference type="PROSITE" id="PS50023"/>
    </source>
</evidence>
<gene>
    <name evidence="9" type="ORF">PLOB_00019001</name>
</gene>
<dbReference type="CDD" id="cd09326">
    <property type="entry name" value="LIM_CRP_like"/>
    <property type="match status" value="2"/>
</dbReference>
<feature type="domain" description="LIM zinc-binding" evidence="8">
    <location>
        <begin position="10"/>
        <end position="70"/>
    </location>
</feature>
<evidence type="ECO:0000256" key="4">
    <source>
        <dbReference type="ARBA" id="ARBA00022833"/>
    </source>
</evidence>
<reference evidence="9 10" key="1">
    <citation type="submission" date="2022-05" db="EMBL/GenBank/DDBJ databases">
        <authorList>
            <consortium name="Genoscope - CEA"/>
            <person name="William W."/>
        </authorList>
    </citation>
    <scope>NUCLEOTIDE SEQUENCE [LARGE SCALE GENOMIC DNA]</scope>
</reference>
<sequence>MSKSVAEGPGRCPRCSDRVYAAKEVVCEGQKWHKTCFGCKDCGKKLDSITCNSHDAEIYCKGCYGKYYGPKGYDQRLTITFCIDVFTQLHTMPLKIAEAARCPRCNDRVYAAEEISGAGSKWHKKCFSCKDCRKKLDSTNCSDNNGEIYCKTCHGKNFGPKGYGFGGGAGALTRTQ</sequence>
<dbReference type="PROSITE" id="PS00478">
    <property type="entry name" value="LIM_DOMAIN_1"/>
    <property type="match status" value="2"/>
</dbReference>
<protein>
    <recommendedName>
        <fullName evidence="8">LIM zinc-binding domain-containing protein</fullName>
    </recommendedName>
</protein>
<comment type="caution">
    <text evidence="9">The sequence shown here is derived from an EMBL/GenBank/DDBJ whole genome shotgun (WGS) entry which is preliminary data.</text>
</comment>
<keyword evidence="5 7" id="KW-0440">LIM domain</keyword>
<keyword evidence="10" id="KW-1185">Reference proteome</keyword>
<evidence type="ECO:0000256" key="7">
    <source>
        <dbReference type="PROSITE-ProRule" id="PRU00125"/>
    </source>
</evidence>
<proteinExistence type="predicted"/>
<dbReference type="Proteomes" id="UP001159405">
    <property type="component" value="Unassembled WGS sequence"/>
</dbReference>
<dbReference type="Gene3D" id="2.10.110.10">
    <property type="entry name" value="Cysteine Rich Protein"/>
    <property type="match status" value="2"/>
</dbReference>
<evidence type="ECO:0000313" key="10">
    <source>
        <dbReference type="Proteomes" id="UP001159405"/>
    </source>
</evidence>
<name>A0ABN8RCB8_9CNID</name>
<dbReference type="PANTHER" id="PTHR24215">
    <property type="entry name" value="RHO-GTPASE-ACTIVATING PROTEIN LRG1"/>
    <property type="match status" value="1"/>
</dbReference>